<dbReference type="KEGG" id="vg:14012733"/>
<evidence type="ECO:0000256" key="1">
    <source>
        <dbReference type="SAM" id="Phobius"/>
    </source>
</evidence>
<organism evidence="2 3">
    <name type="scientific">Klebsiella phage vB_KleM_RaK2</name>
    <dbReference type="NCBI Taxonomy" id="1147094"/>
    <lineage>
        <taxon>Viruses</taxon>
        <taxon>Duplodnaviria</taxon>
        <taxon>Heunggongvirae</taxon>
        <taxon>Uroviricota</taxon>
        <taxon>Caudoviricetes</taxon>
        <taxon>Alcyoneusvirus</taxon>
        <taxon>Alcyoneusvirus RaK2</taxon>
    </lineage>
</organism>
<reference evidence="2 3" key="1">
    <citation type="journal article" date="2012" name="J. Virol.">
        <title>Genome of Klebsiella sp.-Infecting Bacteriophage vB_KleM_RaK2.</title>
        <authorList>
            <person name="Simoliunas E."/>
            <person name="Kaliniene L."/>
            <person name="Truncaite L."/>
            <person name="Klausa V."/>
            <person name="Zajanckauskaite A."/>
            <person name="Meskys R."/>
        </authorList>
    </citation>
    <scope>NUCLEOTIDE SEQUENCE [LARGE SCALE GENOMIC DNA]</scope>
</reference>
<accession>H6X3V2</accession>
<name>H6X3V2_9CAUD</name>
<dbReference type="RefSeq" id="YP_007007300.1">
    <property type="nucleotide sequence ID" value="NC_019526.1"/>
</dbReference>
<dbReference type="EMBL" id="JQ513383">
    <property type="protein sequence ID" value="AFA44418.1"/>
    <property type="molecule type" value="Genomic_DNA"/>
</dbReference>
<feature type="transmembrane region" description="Helical" evidence="1">
    <location>
        <begin position="7"/>
        <end position="26"/>
    </location>
</feature>
<dbReference type="GeneID" id="14012733"/>
<keyword evidence="3" id="KW-1185">Reference proteome</keyword>
<evidence type="ECO:0000313" key="3">
    <source>
        <dbReference type="Proteomes" id="UP000007524"/>
    </source>
</evidence>
<keyword evidence="1" id="KW-0812">Transmembrane</keyword>
<evidence type="ECO:0000313" key="2">
    <source>
        <dbReference type="EMBL" id="AFA44418.1"/>
    </source>
</evidence>
<dbReference type="Proteomes" id="UP000007524">
    <property type="component" value="Segment"/>
</dbReference>
<proteinExistence type="predicted"/>
<sequence>MLSTKHGLSKLCIIAFFVTILSLMIYNKDTITDFLVNQIVPHIQENAFPYSYHINRIDTNMQEIINLDDSVQYIVVYKFNKDKNTKIIVSQEGIAFKNRYPERKISNYMYLIDKKNNTFQELLLNKVHFENIYTSNNECSQNYDPKNFTCAYVKSTRVTYDTVITIPILDTKGYEIVGYTMITVDKPCNKFEVELLVNKIKDQMQFIGTELNKL</sequence>
<keyword evidence="1" id="KW-0472">Membrane</keyword>
<gene>
    <name evidence="2" type="ORF">RaK2_00145</name>
</gene>
<protein>
    <submittedName>
        <fullName evidence="2">Uncharacterized protein</fullName>
    </submittedName>
</protein>
<keyword evidence="1" id="KW-1133">Transmembrane helix</keyword>